<dbReference type="InterPro" id="IPR050657">
    <property type="entry name" value="Ankyrin_repeat_domain"/>
</dbReference>
<dbReference type="Pfam" id="PF14915">
    <property type="entry name" value="CCDC144C"/>
    <property type="match status" value="1"/>
</dbReference>
<evidence type="ECO:0000259" key="6">
    <source>
        <dbReference type="Pfam" id="PF14915"/>
    </source>
</evidence>
<evidence type="ECO:0000313" key="7">
    <source>
        <dbReference type="Proteomes" id="UP000694906"/>
    </source>
</evidence>
<dbReference type="PROSITE" id="PS50088">
    <property type="entry name" value="ANK_REPEAT"/>
    <property type="match status" value="4"/>
</dbReference>
<dbReference type="Pfam" id="PF12001">
    <property type="entry name" value="DUF3496"/>
    <property type="match status" value="1"/>
</dbReference>
<feature type="repeat" description="ANK" evidence="2">
    <location>
        <begin position="68"/>
        <end position="100"/>
    </location>
</feature>
<protein>
    <submittedName>
        <fullName evidence="8">Ankyrin repeat domain-containing protein 26-like isoform X1</fullName>
    </submittedName>
</protein>
<evidence type="ECO:0000259" key="5">
    <source>
        <dbReference type="Pfam" id="PF12001"/>
    </source>
</evidence>
<dbReference type="InterPro" id="IPR036770">
    <property type="entry name" value="Ankyrin_rpt-contain_sf"/>
</dbReference>
<evidence type="ECO:0000256" key="2">
    <source>
        <dbReference type="PROSITE-ProRule" id="PRU00023"/>
    </source>
</evidence>
<dbReference type="PANTHER" id="PTHR24147">
    <property type="entry name" value="ANKYRIN REPEAT DOMAIN 36-RELATED"/>
    <property type="match status" value="1"/>
</dbReference>
<dbReference type="AlphaFoldDB" id="A0AAX6RUD8"/>
<sequence>MRRIFGLSSRGQVPSGPAGLQGSFGGPQHRVRPRSMGKLHKAASVGNTAKVQHLLIMGKSGVNDRDKKHRTALHFACTSGHPEVVTLLVDRKCEINACDSENSTPLIKAVQCHQEECVTILLEHGADPNIADVSSNTALHYAVSSENTSIAAKLLSHHAKTEAKNKDDLTPYLLALKDNKQQVAELLIKEKANIHAVDKPRRFSNKPCPDDSWHTSDVYDYNFDNKKVPQINPTELWPAVQQSRKHQAKYGIEEPGNKTLLDNSISHSESNDVVVTLSKTSVNVQSFSQSSFLSPTPDPKVSVSHEDLLPKNHRLQVEIARLRLERDAIKNQNQVKEKKYLEDTEIEHEKNDDLQKTIKLTEERIFQCNGQLNSLTENTLLNSKLEKEKQIKERPETETESHRSSLGAAGHNYESQTSNRDVELASQRGRNEQVRLQDKLNFAISNLKNNYEMLSQQLSQAERKFSSLGIELRLIRDALRENTSVLQQIQRDVKQTQCPMKEIKHMNQDEEGKVNKYMGTQESIEERLSQLESENALLRHQLDDTHKKLDYKERTLINIQNQFHGTVKTLLGESKKQTLKLEDRNKEVMDECNHLKENTYQYEKEKAEKEVVVRQLQQELADALKKQSMPEASLEVSSLYHINLEDETRDLKKKLSHIRSLLEEERNRHKETVRYTEKLQGLLQKLKLENFRLKSEVKKQKGEIEQLQKNLLSTNLSEGDKEQLKKFTALTEYQKYTLDEEKRKNGELRKELTGFKKLYKMTEIKLNEQENGDFRFHGDLKSNELDIPINMLIHKVDDLAAKLETASFKCLHLDKSDFLQQELLSMKNILQKKCETLEKNEKKLEEEVVNLRNHVEENGVKHGQAEQYKQETEERVSQELVEKLKEVNLFSQIQAASQEIFQQLRETNNASMRSQTELIIEDLQAEVSKMKPQGKFNKIELEKYSQCYLELKSSESLSSEPNNLYRANRRLQEANNKILVEQQQNPFLLSSVNTKPLLEYPCVGNLHHSLVFPRSFLPRENFAVPPLNPKPSISSMESYLAEMQQKLH</sequence>
<accession>A0AAX6RUD8</accession>
<evidence type="ECO:0000256" key="3">
    <source>
        <dbReference type="SAM" id="Coils"/>
    </source>
</evidence>
<feature type="compositionally biased region" description="Basic and acidic residues" evidence="4">
    <location>
        <begin position="386"/>
        <end position="403"/>
    </location>
</feature>
<dbReference type="Gene3D" id="1.25.40.20">
    <property type="entry name" value="Ankyrin repeat-containing domain"/>
    <property type="match status" value="2"/>
</dbReference>
<feature type="repeat" description="ANK" evidence="2">
    <location>
        <begin position="167"/>
        <end position="199"/>
    </location>
</feature>
<dbReference type="PANTHER" id="PTHR24147:SF60">
    <property type="entry name" value="ANKYRIN REPEAT DOMAIN-CONTAINING PROTEIN 26-RELATED"/>
    <property type="match status" value="1"/>
</dbReference>
<organism evidence="7 8">
    <name type="scientific">Heterocephalus glaber</name>
    <name type="common">Naked mole rat</name>
    <dbReference type="NCBI Taxonomy" id="10181"/>
    <lineage>
        <taxon>Eukaryota</taxon>
        <taxon>Metazoa</taxon>
        <taxon>Chordata</taxon>
        <taxon>Craniata</taxon>
        <taxon>Vertebrata</taxon>
        <taxon>Euteleostomi</taxon>
        <taxon>Mammalia</taxon>
        <taxon>Eutheria</taxon>
        <taxon>Euarchontoglires</taxon>
        <taxon>Glires</taxon>
        <taxon>Rodentia</taxon>
        <taxon>Hystricomorpha</taxon>
        <taxon>Bathyergidae</taxon>
        <taxon>Heterocephalus</taxon>
    </lineage>
</organism>
<feature type="domain" description="CCDC144C-like coiled-coil" evidence="6">
    <location>
        <begin position="305"/>
        <end position="660"/>
    </location>
</feature>
<gene>
    <name evidence="8" type="primary">LOC101713677</name>
</gene>
<dbReference type="Proteomes" id="UP000694906">
    <property type="component" value="Unplaced"/>
</dbReference>
<feature type="coiled-coil region" evidence="3">
    <location>
        <begin position="312"/>
        <end position="339"/>
    </location>
</feature>
<dbReference type="PRINTS" id="PR01415">
    <property type="entry name" value="ANKYRIN"/>
</dbReference>
<feature type="region of interest" description="Disordered" evidence="4">
    <location>
        <begin position="1"/>
        <end position="34"/>
    </location>
</feature>
<keyword evidence="1 3" id="KW-0175">Coiled coil</keyword>
<evidence type="ECO:0000256" key="1">
    <source>
        <dbReference type="ARBA" id="ARBA00023054"/>
    </source>
</evidence>
<dbReference type="InterPro" id="IPR002110">
    <property type="entry name" value="Ankyrin_rpt"/>
</dbReference>
<dbReference type="GeneID" id="101713677"/>
<dbReference type="RefSeq" id="XP_021100247.1">
    <property type="nucleotide sequence ID" value="XM_021244588.1"/>
</dbReference>
<feature type="domain" description="DUF3496" evidence="5">
    <location>
        <begin position="913"/>
        <end position="1021"/>
    </location>
</feature>
<feature type="coiled-coil region" evidence="3">
    <location>
        <begin position="683"/>
        <end position="710"/>
    </location>
</feature>
<feature type="coiled-coil region" evidence="3">
    <location>
        <begin position="578"/>
        <end position="626"/>
    </location>
</feature>
<feature type="coiled-coil region" evidence="3">
    <location>
        <begin position="514"/>
        <end position="548"/>
    </location>
</feature>
<dbReference type="SMART" id="SM00248">
    <property type="entry name" value="ANK"/>
    <property type="match status" value="4"/>
</dbReference>
<dbReference type="InterPro" id="IPR021885">
    <property type="entry name" value="DUF3496"/>
</dbReference>
<dbReference type="Pfam" id="PF00023">
    <property type="entry name" value="Ank"/>
    <property type="match status" value="1"/>
</dbReference>
<reference evidence="8" key="1">
    <citation type="submission" date="2025-08" db="UniProtKB">
        <authorList>
            <consortium name="RefSeq"/>
        </authorList>
    </citation>
    <scope>IDENTIFICATION</scope>
</reference>
<feature type="region of interest" description="Disordered" evidence="4">
    <location>
        <begin position="386"/>
        <end position="430"/>
    </location>
</feature>
<evidence type="ECO:0000313" key="8">
    <source>
        <dbReference type="RefSeq" id="XP_021100247.1"/>
    </source>
</evidence>
<keyword evidence="2" id="KW-0040">ANK repeat</keyword>
<dbReference type="PROSITE" id="PS50297">
    <property type="entry name" value="ANK_REP_REGION"/>
    <property type="match status" value="2"/>
</dbReference>
<dbReference type="Pfam" id="PF12796">
    <property type="entry name" value="Ank_2"/>
    <property type="match status" value="1"/>
</dbReference>
<keyword evidence="7" id="KW-1185">Reference proteome</keyword>
<proteinExistence type="predicted"/>
<feature type="repeat" description="ANK" evidence="2">
    <location>
        <begin position="134"/>
        <end position="166"/>
    </location>
</feature>
<evidence type="ECO:0000256" key="4">
    <source>
        <dbReference type="SAM" id="MobiDB-lite"/>
    </source>
</evidence>
<dbReference type="InterPro" id="IPR039497">
    <property type="entry name" value="CC144C-like_CC_dom"/>
</dbReference>
<name>A0AAX6RUD8_HETGA</name>
<feature type="repeat" description="ANK" evidence="2">
    <location>
        <begin position="101"/>
        <end position="133"/>
    </location>
</feature>
<feature type="coiled-coil region" evidence="3">
    <location>
        <begin position="820"/>
        <end position="857"/>
    </location>
</feature>
<dbReference type="SUPFAM" id="SSF48403">
    <property type="entry name" value="Ankyrin repeat"/>
    <property type="match status" value="1"/>
</dbReference>